<evidence type="ECO:0000313" key="3">
    <source>
        <dbReference type="Proteomes" id="UP001175353"/>
    </source>
</evidence>
<protein>
    <submittedName>
        <fullName evidence="2">Uncharacterized protein</fullName>
    </submittedName>
</protein>
<dbReference type="Proteomes" id="UP001175353">
    <property type="component" value="Unassembled WGS sequence"/>
</dbReference>
<dbReference type="EMBL" id="JAUJLE010001930">
    <property type="protein sequence ID" value="KAK0948697.1"/>
    <property type="molecule type" value="Genomic_DNA"/>
</dbReference>
<gene>
    <name evidence="2" type="ORF">LTR91_027036</name>
</gene>
<evidence type="ECO:0000313" key="2">
    <source>
        <dbReference type="EMBL" id="KAK0948697.1"/>
    </source>
</evidence>
<name>A0AAN6GWU1_9PEZI</name>
<organism evidence="2 3">
    <name type="scientific">Friedmanniomyces endolithicus</name>
    <dbReference type="NCBI Taxonomy" id="329885"/>
    <lineage>
        <taxon>Eukaryota</taxon>
        <taxon>Fungi</taxon>
        <taxon>Dikarya</taxon>
        <taxon>Ascomycota</taxon>
        <taxon>Pezizomycotina</taxon>
        <taxon>Dothideomycetes</taxon>
        <taxon>Dothideomycetidae</taxon>
        <taxon>Mycosphaerellales</taxon>
        <taxon>Teratosphaeriaceae</taxon>
        <taxon>Friedmanniomyces</taxon>
    </lineage>
</organism>
<evidence type="ECO:0000256" key="1">
    <source>
        <dbReference type="SAM" id="MobiDB-lite"/>
    </source>
</evidence>
<proteinExistence type="predicted"/>
<sequence>METYPGTSFSAKEHVSRTIGTRAASSTSGFRIRIMQQRATPGLCMLSSSVAGNWSAVVLTVRSEGGIWIASVSLEAHCEATTDA</sequence>
<comment type="caution">
    <text evidence="2">The sequence shown here is derived from an EMBL/GenBank/DDBJ whole genome shotgun (WGS) entry which is preliminary data.</text>
</comment>
<feature type="non-terminal residue" evidence="2">
    <location>
        <position position="84"/>
    </location>
</feature>
<feature type="compositionally biased region" description="Polar residues" evidence="1">
    <location>
        <begin position="1"/>
        <end position="10"/>
    </location>
</feature>
<dbReference type="AlphaFoldDB" id="A0AAN6GWU1"/>
<reference evidence="2" key="1">
    <citation type="submission" date="2023-06" db="EMBL/GenBank/DDBJ databases">
        <title>Black Yeasts Isolated from many extreme environments.</title>
        <authorList>
            <person name="Coleine C."/>
            <person name="Stajich J.E."/>
            <person name="Selbmann L."/>
        </authorList>
    </citation>
    <scope>NUCLEOTIDE SEQUENCE</scope>
    <source>
        <strain evidence="2">CCFEE 5200</strain>
    </source>
</reference>
<accession>A0AAN6GWU1</accession>
<feature type="region of interest" description="Disordered" evidence="1">
    <location>
        <begin position="1"/>
        <end position="24"/>
    </location>
</feature>
<keyword evidence="3" id="KW-1185">Reference proteome</keyword>